<protein>
    <recommendedName>
        <fullName evidence="3">CHAT domain-containing protein</fullName>
    </recommendedName>
</protein>
<reference evidence="1 2" key="1">
    <citation type="journal article" date="2012" name="FEBS Lett.">
        <title>Anammox organism KSU-1 expresses a NirK-type copper-containing nitrite reductase instead of a NirS-type with cytochrome cd1.</title>
        <authorList>
            <person name="Hira D."/>
            <person name="Toh H."/>
            <person name="Migita C.T."/>
            <person name="Okubo H."/>
            <person name="Nishiyama T."/>
            <person name="Hattori M."/>
            <person name="Furukawa K."/>
            <person name="Fujii T."/>
        </authorList>
    </citation>
    <scope>NUCLEOTIDE SEQUENCE [LARGE SCALE GENOMIC DNA]</scope>
</reference>
<keyword evidence="2" id="KW-1185">Reference proteome</keyword>
<dbReference type="eggNOG" id="ENOG502ZPBB">
    <property type="taxonomic scope" value="Bacteria"/>
</dbReference>
<dbReference type="Proteomes" id="UP000002985">
    <property type="component" value="Unassembled WGS sequence"/>
</dbReference>
<evidence type="ECO:0008006" key="3">
    <source>
        <dbReference type="Google" id="ProtNLM"/>
    </source>
</evidence>
<sequence length="280" mass="31024">MRERKIILLIIIVISLCTVAFGCKRKARLYGVTTWNAGCAGANLSLWDDMGLAWYNEVTNTAHSGAYAQDGQTIDGNIVDSLFTDTNAVNWGNDHNNIDIADAALIFMHGSESNDRWQGSVRVDEAGAGDCQTWQGDMRFGNTNLKFLHISSCNSMDDNQWADRWWESFSGLHQVNGFHGFMWIGSDLISDYEDFASDAFTATIADAWLDNMYRPDISGTDDQCPVAYAVGANSDDTWNRIGTERYNNVLSNPTSVGYWGTVYLENCDPANEDTIGTGID</sequence>
<accession>I3IHK6</accession>
<evidence type="ECO:0000313" key="2">
    <source>
        <dbReference type="Proteomes" id="UP000002985"/>
    </source>
</evidence>
<proteinExistence type="predicted"/>
<evidence type="ECO:0000313" key="1">
    <source>
        <dbReference type="EMBL" id="GAB61201.1"/>
    </source>
</evidence>
<comment type="caution">
    <text evidence="1">The sequence shown here is derived from an EMBL/GenBank/DDBJ whole genome shotgun (WGS) entry which is preliminary data.</text>
</comment>
<organism evidence="1 2">
    <name type="scientific">Candidatus Jettenia caeni</name>
    <dbReference type="NCBI Taxonomy" id="247490"/>
    <lineage>
        <taxon>Bacteria</taxon>
        <taxon>Pseudomonadati</taxon>
        <taxon>Planctomycetota</taxon>
        <taxon>Candidatus Brocadiia</taxon>
        <taxon>Candidatus Brocadiales</taxon>
        <taxon>Candidatus Brocadiaceae</taxon>
        <taxon>Candidatus Jettenia</taxon>
    </lineage>
</organism>
<dbReference type="PROSITE" id="PS51257">
    <property type="entry name" value="PROKAR_LIPOPROTEIN"/>
    <property type="match status" value="1"/>
</dbReference>
<dbReference type="Pfam" id="PF19872">
    <property type="entry name" value="DUF6345"/>
    <property type="match status" value="1"/>
</dbReference>
<gene>
    <name evidence="1" type="ORF">KSU1_B0344</name>
</gene>
<dbReference type="EMBL" id="BAFH01000002">
    <property type="protein sequence ID" value="GAB61201.1"/>
    <property type="molecule type" value="Genomic_DNA"/>
</dbReference>
<dbReference type="AlphaFoldDB" id="I3IHK6"/>
<dbReference type="OrthoDB" id="639547at2"/>
<dbReference type="STRING" id="247490.KSU1_B0344"/>
<dbReference type="InterPro" id="IPR045926">
    <property type="entry name" value="DUF6345"/>
</dbReference>
<name>I3IHK6_9BACT</name>